<proteinExistence type="predicted"/>
<protein>
    <submittedName>
        <fullName evidence="3">Dipeptidyl aminopeptidase/acylaminoacyl peptidase</fullName>
    </submittedName>
</protein>
<organism evidence="3 4">
    <name type="scientific">Paeniglutamicibacter cryotolerans</name>
    <dbReference type="NCBI Taxonomy" id="670079"/>
    <lineage>
        <taxon>Bacteria</taxon>
        <taxon>Bacillati</taxon>
        <taxon>Actinomycetota</taxon>
        <taxon>Actinomycetes</taxon>
        <taxon>Micrococcales</taxon>
        <taxon>Micrococcaceae</taxon>
        <taxon>Paeniglutamicibacter</taxon>
    </lineage>
</organism>
<reference evidence="3 4" key="1">
    <citation type="submission" date="2020-08" db="EMBL/GenBank/DDBJ databases">
        <title>Sequencing the genomes of 1000 actinobacteria strains.</title>
        <authorList>
            <person name="Klenk H.-P."/>
        </authorList>
    </citation>
    <scope>NUCLEOTIDE SEQUENCE [LARGE SCALE GENOMIC DNA]</scope>
    <source>
        <strain evidence="3 4">DSM 22826</strain>
    </source>
</reference>
<name>A0A839QFR1_9MICC</name>
<dbReference type="InterPro" id="IPR011042">
    <property type="entry name" value="6-blade_b-propeller_TolB-like"/>
</dbReference>
<evidence type="ECO:0000256" key="1">
    <source>
        <dbReference type="SAM" id="MobiDB-lite"/>
    </source>
</evidence>
<dbReference type="PANTHER" id="PTHR43056:SF5">
    <property type="entry name" value="PEPTIDASE S9 PROLYL OLIGOPEPTIDASE CATALYTIC DOMAIN-CONTAINING PROTEIN"/>
    <property type="match status" value="1"/>
</dbReference>
<comment type="caution">
    <text evidence="3">The sequence shown here is derived from an EMBL/GenBank/DDBJ whole genome shotgun (WGS) entry which is preliminary data.</text>
</comment>
<sequence length="654" mass="69885">MTTRAPYGSWPSPLSAESSTAGTTPVGGGAFVDGGLWWLEGRPADGGRLTVMARGATTDEAPRELVAAPFNVRSRVNEYGGSSWLPVAPGGNRVLVFANFADQRVYLQDQAGGEPQPLTPESMAAGEPLLRFAEFIPGTHDGEVLAVCEDHRDALVRYIVAIPLDGSAAADPGHLRRVTPSSRFVAAPRLNHAGTRIAWISWEHPNMPWDGTELHVAELGADGVAREVSTVAGGPDESVLQPEWITGSELAFVSDRSGWWNLYAADLDTGAGIRALCPREEEFAGPLWQVGTTWFAVLDERTLLVTHGTHGSSLGRLDLATSTLTDLDLPFSRISPADVAGGLALVNATSLTEGDGLRVINLSTEAVENISLSESALPDPRALPDARPMEFVNSDGEPVYAHVYAPKLGQYAGLEGELPPYVALIHGGPTSQAFARLSPGIAYYTSRGIGVVDVNYGGSTGYGRAYRNRLRGQWGVVDVQDTLAVMTGLVDAGLADPHRLAIEGGSAGGWTVLAALTGSDVFAAGISRYGVSDLAALVQDTHDFESRYMESLVGPWPEARELYAQRAPINHLDSLNCPVLLLQGDEDKVVPPAQSQVVADALDAKGIPHAYVLFKGEQHGFRRRENIIRDRELSLAFYARVFGFEADVPPIELS</sequence>
<dbReference type="InterPro" id="IPR001375">
    <property type="entry name" value="Peptidase_S9_cat"/>
</dbReference>
<dbReference type="Gene3D" id="2.120.10.30">
    <property type="entry name" value="TolB, C-terminal domain"/>
    <property type="match status" value="1"/>
</dbReference>
<dbReference type="InterPro" id="IPR050585">
    <property type="entry name" value="Xaa-Pro_dipeptidyl-ppase/CocE"/>
</dbReference>
<dbReference type="RefSeq" id="WP_183509828.1">
    <property type="nucleotide sequence ID" value="NZ_BAABGK010000025.1"/>
</dbReference>
<evidence type="ECO:0000313" key="3">
    <source>
        <dbReference type="EMBL" id="MBB2994463.1"/>
    </source>
</evidence>
<gene>
    <name evidence="3" type="ORF">E9229_000654</name>
</gene>
<accession>A0A839QFR1</accession>
<dbReference type="GO" id="GO:0004177">
    <property type="term" value="F:aminopeptidase activity"/>
    <property type="evidence" value="ECO:0007669"/>
    <property type="project" value="UniProtKB-KW"/>
</dbReference>
<evidence type="ECO:0000313" key="4">
    <source>
        <dbReference type="Proteomes" id="UP000523000"/>
    </source>
</evidence>
<dbReference type="GO" id="GO:0006508">
    <property type="term" value="P:proteolysis"/>
    <property type="evidence" value="ECO:0007669"/>
    <property type="project" value="InterPro"/>
</dbReference>
<dbReference type="EMBL" id="JACHVS010000001">
    <property type="protein sequence ID" value="MBB2994463.1"/>
    <property type="molecule type" value="Genomic_DNA"/>
</dbReference>
<dbReference type="GO" id="GO:0008236">
    <property type="term" value="F:serine-type peptidase activity"/>
    <property type="evidence" value="ECO:0007669"/>
    <property type="project" value="InterPro"/>
</dbReference>
<dbReference type="Proteomes" id="UP000523000">
    <property type="component" value="Unassembled WGS sequence"/>
</dbReference>
<keyword evidence="3" id="KW-0378">Hydrolase</keyword>
<keyword evidence="4" id="KW-1185">Reference proteome</keyword>
<dbReference type="PANTHER" id="PTHR43056">
    <property type="entry name" value="PEPTIDASE S9 PROLYL OLIGOPEPTIDASE"/>
    <property type="match status" value="1"/>
</dbReference>
<keyword evidence="3" id="KW-0031">Aminopeptidase</keyword>
<dbReference type="Gene3D" id="3.40.50.1820">
    <property type="entry name" value="alpha/beta hydrolase"/>
    <property type="match status" value="1"/>
</dbReference>
<evidence type="ECO:0000259" key="2">
    <source>
        <dbReference type="Pfam" id="PF00326"/>
    </source>
</evidence>
<dbReference type="Pfam" id="PF00326">
    <property type="entry name" value="Peptidase_S9"/>
    <property type="match status" value="1"/>
</dbReference>
<feature type="domain" description="Peptidase S9 prolyl oligopeptidase catalytic" evidence="2">
    <location>
        <begin position="441"/>
        <end position="643"/>
    </location>
</feature>
<dbReference type="SUPFAM" id="SSF69322">
    <property type="entry name" value="Tricorn protease domain 2"/>
    <property type="match status" value="1"/>
</dbReference>
<dbReference type="AlphaFoldDB" id="A0A839QFR1"/>
<feature type="region of interest" description="Disordered" evidence="1">
    <location>
        <begin position="1"/>
        <end position="26"/>
    </location>
</feature>
<keyword evidence="3" id="KW-0645">Protease</keyword>
<dbReference type="SUPFAM" id="SSF53474">
    <property type="entry name" value="alpha/beta-Hydrolases"/>
    <property type="match status" value="1"/>
</dbReference>
<dbReference type="InterPro" id="IPR029058">
    <property type="entry name" value="AB_hydrolase_fold"/>
</dbReference>